<sequence>MKITREVRDFAAKQNSESYLASENVRSETSAKQADEARQGMAEMTRVYKETGRELYIGQGSREHD</sequence>
<name>A0A0G9MW00_9SPHN</name>
<organism evidence="2 3">
    <name type="scientific">Aurantiacibacter luteus</name>
    <dbReference type="NCBI Taxonomy" id="1581420"/>
    <lineage>
        <taxon>Bacteria</taxon>
        <taxon>Pseudomonadati</taxon>
        <taxon>Pseudomonadota</taxon>
        <taxon>Alphaproteobacteria</taxon>
        <taxon>Sphingomonadales</taxon>
        <taxon>Erythrobacteraceae</taxon>
        <taxon>Aurantiacibacter</taxon>
    </lineage>
</organism>
<dbReference type="PATRIC" id="fig|1581420.6.peg.2318"/>
<evidence type="ECO:0000256" key="1">
    <source>
        <dbReference type="SAM" id="MobiDB-lite"/>
    </source>
</evidence>
<proteinExistence type="predicted"/>
<dbReference type="EMBL" id="LBHB01000002">
    <property type="protein sequence ID" value="KLE34739.1"/>
    <property type="molecule type" value="Genomic_DNA"/>
</dbReference>
<dbReference type="AlphaFoldDB" id="A0A0G9MW00"/>
<dbReference type="Proteomes" id="UP000053464">
    <property type="component" value="Unassembled WGS sequence"/>
</dbReference>
<feature type="region of interest" description="Disordered" evidence="1">
    <location>
        <begin position="16"/>
        <end position="40"/>
    </location>
</feature>
<dbReference type="STRING" id="1581420.AAW00_11350"/>
<reference evidence="2 3" key="1">
    <citation type="submission" date="2015-04" db="EMBL/GenBank/DDBJ databases">
        <title>The draft genome sequence of Erythrobacter luteus KA37.</title>
        <authorList>
            <person name="Zhuang L."/>
            <person name="Liu Y."/>
            <person name="Shao Z."/>
        </authorList>
    </citation>
    <scope>NUCLEOTIDE SEQUENCE [LARGE SCALE GENOMIC DNA]</scope>
    <source>
        <strain evidence="2 3">KA37</strain>
    </source>
</reference>
<gene>
    <name evidence="2" type="ORF">AAW00_11350</name>
</gene>
<accession>A0A0G9MW00</accession>
<evidence type="ECO:0000313" key="3">
    <source>
        <dbReference type="Proteomes" id="UP000053464"/>
    </source>
</evidence>
<evidence type="ECO:0000313" key="2">
    <source>
        <dbReference type="EMBL" id="KLE34739.1"/>
    </source>
</evidence>
<protein>
    <submittedName>
        <fullName evidence="2">Uncharacterized protein</fullName>
    </submittedName>
</protein>
<keyword evidence="3" id="KW-1185">Reference proteome</keyword>
<comment type="caution">
    <text evidence="2">The sequence shown here is derived from an EMBL/GenBank/DDBJ whole genome shotgun (WGS) entry which is preliminary data.</text>
</comment>